<dbReference type="RefSeq" id="WP_207106708.1">
    <property type="nucleotide sequence ID" value="NZ_JAFLVR010000002.1"/>
</dbReference>
<feature type="transmembrane region" description="Helical" evidence="1">
    <location>
        <begin position="21"/>
        <end position="40"/>
    </location>
</feature>
<organism evidence="2 3">
    <name type="scientific">Candidatus Enterococcus murrayae</name>
    <dbReference type="NCBI Taxonomy" id="2815321"/>
    <lineage>
        <taxon>Bacteria</taxon>
        <taxon>Bacillati</taxon>
        <taxon>Bacillota</taxon>
        <taxon>Bacilli</taxon>
        <taxon>Lactobacillales</taxon>
        <taxon>Enterococcaceae</taxon>
        <taxon>Enterococcus</taxon>
    </lineage>
</organism>
<gene>
    <name evidence="2" type="ORF">JZO85_01375</name>
</gene>
<keyword evidence="3" id="KW-1185">Reference proteome</keyword>
<feature type="transmembrane region" description="Helical" evidence="1">
    <location>
        <begin position="52"/>
        <end position="71"/>
    </location>
</feature>
<name>A0ABS3HBR3_9ENTE</name>
<feature type="transmembrane region" description="Helical" evidence="1">
    <location>
        <begin position="102"/>
        <end position="124"/>
    </location>
</feature>
<dbReference type="InterPro" id="IPR045620">
    <property type="entry name" value="DUF6442"/>
</dbReference>
<keyword evidence="1" id="KW-0472">Membrane</keyword>
<protein>
    <recommendedName>
        <fullName evidence="4">DUF2178 domain-containing protein</fullName>
    </recommendedName>
</protein>
<reference evidence="2 3" key="1">
    <citation type="submission" date="2021-03" db="EMBL/GenBank/DDBJ databases">
        <title>Enterococcal diversity collection.</title>
        <authorList>
            <person name="Gilmore M.S."/>
            <person name="Schwartzman J."/>
            <person name="Van Tyne D."/>
            <person name="Martin M."/>
            <person name="Earl A.M."/>
            <person name="Manson A.L."/>
            <person name="Straub T."/>
            <person name="Salamzade R."/>
            <person name="Saavedra J."/>
            <person name="Lebreton F."/>
            <person name="Prichula J."/>
            <person name="Schaufler K."/>
            <person name="Gaca A."/>
            <person name="Sgardioli B."/>
            <person name="Wagenaar J."/>
            <person name="Strong T."/>
        </authorList>
    </citation>
    <scope>NUCLEOTIDE SEQUENCE [LARGE SCALE GENOMIC DNA]</scope>
    <source>
        <strain evidence="2 3">MJM16</strain>
    </source>
</reference>
<dbReference type="EMBL" id="JAFLVR010000002">
    <property type="protein sequence ID" value="MBO0450898.1"/>
    <property type="molecule type" value="Genomic_DNA"/>
</dbReference>
<proteinExistence type="predicted"/>
<dbReference type="Proteomes" id="UP000664495">
    <property type="component" value="Unassembled WGS sequence"/>
</dbReference>
<evidence type="ECO:0000313" key="3">
    <source>
        <dbReference type="Proteomes" id="UP000664495"/>
    </source>
</evidence>
<evidence type="ECO:0000256" key="1">
    <source>
        <dbReference type="SAM" id="Phobius"/>
    </source>
</evidence>
<dbReference type="Pfam" id="PF20040">
    <property type="entry name" value="DUF6442"/>
    <property type="match status" value="1"/>
</dbReference>
<keyword evidence="1" id="KW-0812">Transmembrane</keyword>
<feature type="transmembrane region" description="Helical" evidence="1">
    <location>
        <begin position="130"/>
        <end position="150"/>
    </location>
</feature>
<keyword evidence="1" id="KW-1133">Transmembrane helix</keyword>
<sequence length="154" mass="18309">MKELSKADREYQEKLKKKNRFYLIAIIFMLTCSGILLIGVNNYDLKINAHAIGFLMGMFMTSSVILTIYIFRNRRIMEDLDKLKRYRIIHTDERNIEIISRALYITTYVMLFVFVLLAMIGSFVSRPLMYTASGLIYVFLISYLICYFYFRKKL</sequence>
<comment type="caution">
    <text evidence="2">The sequence shown here is derived from an EMBL/GenBank/DDBJ whole genome shotgun (WGS) entry which is preliminary data.</text>
</comment>
<evidence type="ECO:0008006" key="4">
    <source>
        <dbReference type="Google" id="ProtNLM"/>
    </source>
</evidence>
<evidence type="ECO:0000313" key="2">
    <source>
        <dbReference type="EMBL" id="MBO0450898.1"/>
    </source>
</evidence>
<accession>A0ABS3HBR3</accession>